<dbReference type="Proteomes" id="UP000242815">
    <property type="component" value="Unassembled WGS sequence"/>
</dbReference>
<dbReference type="OrthoDB" id="6887397at2"/>
<organism evidence="3 4">
    <name type="scientific">Halopseudomonas formosensis</name>
    <dbReference type="NCBI Taxonomy" id="1002526"/>
    <lineage>
        <taxon>Bacteria</taxon>
        <taxon>Pseudomonadati</taxon>
        <taxon>Pseudomonadota</taxon>
        <taxon>Gammaproteobacteria</taxon>
        <taxon>Pseudomonadales</taxon>
        <taxon>Pseudomonadaceae</taxon>
        <taxon>Halopseudomonas</taxon>
    </lineage>
</organism>
<reference evidence="3 4" key="1">
    <citation type="submission" date="2016-10" db="EMBL/GenBank/DDBJ databases">
        <authorList>
            <person name="de Groot N.N."/>
        </authorList>
    </citation>
    <scope>NUCLEOTIDE SEQUENCE [LARGE SCALE GENOMIC DNA]</scope>
    <source>
        <strain evidence="3 4">JCM 18415</strain>
    </source>
</reference>
<dbReference type="RefSeq" id="WP_090535810.1">
    <property type="nucleotide sequence ID" value="NZ_FOYD01000001.1"/>
</dbReference>
<dbReference type="EMBL" id="JAVRDO010000006">
    <property type="protein sequence ID" value="MDX9688028.1"/>
    <property type="molecule type" value="Genomic_DNA"/>
</dbReference>
<dbReference type="AlphaFoldDB" id="A0A1I5ZHT8"/>
<evidence type="ECO:0000259" key="1">
    <source>
        <dbReference type="Pfam" id="PF14341"/>
    </source>
</evidence>
<protein>
    <submittedName>
        <fullName evidence="2 3">PilX N-terminal</fullName>
    </submittedName>
</protein>
<dbReference type="STRING" id="1002526.SAMN05216578_10130"/>
<accession>A0A1I5ZHT8</accession>
<reference evidence="2" key="3">
    <citation type="submission" date="2024-05" db="EMBL/GenBank/DDBJ databases">
        <authorList>
            <person name="de Witt J."/>
        </authorList>
    </citation>
    <scope>NUCLEOTIDE SEQUENCE</scope>
    <source>
        <strain evidence="2">FZJ</strain>
    </source>
</reference>
<feature type="domain" description="Type 4 fimbrial biogenesis protein PilX N-terminal" evidence="1">
    <location>
        <begin position="14"/>
        <end position="64"/>
    </location>
</feature>
<dbReference type="Pfam" id="PF14341">
    <property type="entry name" value="PilX_N"/>
    <property type="match status" value="1"/>
</dbReference>
<evidence type="ECO:0000313" key="5">
    <source>
        <dbReference type="Proteomes" id="UP001281217"/>
    </source>
</evidence>
<evidence type="ECO:0000313" key="2">
    <source>
        <dbReference type="EMBL" id="MDX9688028.1"/>
    </source>
</evidence>
<dbReference type="EMBL" id="FOYD01000001">
    <property type="protein sequence ID" value="SFQ55943.1"/>
    <property type="molecule type" value="Genomic_DNA"/>
</dbReference>
<sequence length="189" mass="20196">MSLPRYRPIRPCQRGAALLVSLVMLLLLTVIALAGVSDSTLQQRMAHNSRQLNKSFQAAESALRHLEQQLEAGLLTLPTDPCQPLCEVPVTVLNGAAGSAPGADWSQLPVSGNEVEVWFRLVRQGDSSLLPGIAPGSDGTLYRVTVLARQGQVSTLLEAGYAQQQGAAAMTASGVGPQAFRRVAWRQLQ</sequence>
<evidence type="ECO:0000313" key="4">
    <source>
        <dbReference type="Proteomes" id="UP000242815"/>
    </source>
</evidence>
<keyword evidence="5" id="KW-1185">Reference proteome</keyword>
<name>A0A1I5ZHT8_9GAMM</name>
<dbReference type="InterPro" id="IPR025746">
    <property type="entry name" value="PilX_N_dom"/>
</dbReference>
<dbReference type="Proteomes" id="UP001281217">
    <property type="component" value="Unassembled WGS sequence"/>
</dbReference>
<evidence type="ECO:0000313" key="3">
    <source>
        <dbReference type="EMBL" id="SFQ55943.1"/>
    </source>
</evidence>
<reference evidence="5" key="2">
    <citation type="submission" date="2023-07" db="EMBL/GenBank/DDBJ databases">
        <authorList>
            <person name="de Witt J."/>
        </authorList>
    </citation>
    <scope>NUCLEOTIDE SEQUENCE [LARGE SCALE GENOMIC DNA]</scope>
    <source>
        <strain evidence="5">FZJ</strain>
    </source>
</reference>
<gene>
    <name evidence="2" type="ORF">RED13_002473</name>
    <name evidence="3" type="ORF">SAMN05216578_10130</name>
</gene>
<proteinExistence type="predicted"/>